<proteinExistence type="predicted"/>
<name>U9UMA0_RHIID</name>
<evidence type="ECO:0000313" key="1">
    <source>
        <dbReference type="EMBL" id="ESA19698.1"/>
    </source>
</evidence>
<gene>
    <name evidence="1" type="ORF">GLOINDRAFT_19313</name>
</gene>
<dbReference type="VEuPathDB" id="FungiDB:RhiirFUN_017747"/>
<dbReference type="AlphaFoldDB" id="U9UMA0"/>
<accession>U9UMA0</accession>
<organism evidence="1">
    <name type="scientific">Rhizophagus irregularis (strain DAOM 181602 / DAOM 197198 / MUCL 43194)</name>
    <name type="common">Arbuscular mycorrhizal fungus</name>
    <name type="synonym">Glomus intraradices</name>
    <dbReference type="NCBI Taxonomy" id="747089"/>
    <lineage>
        <taxon>Eukaryota</taxon>
        <taxon>Fungi</taxon>
        <taxon>Fungi incertae sedis</taxon>
        <taxon>Mucoromycota</taxon>
        <taxon>Glomeromycotina</taxon>
        <taxon>Glomeromycetes</taxon>
        <taxon>Glomerales</taxon>
        <taxon>Glomeraceae</taxon>
        <taxon>Rhizophagus</taxon>
    </lineage>
</organism>
<sequence length="212" mass="25115">MEHLFKSNISVDDKDMTDEHVQKIQATLIPKKFQLDKFTILADFSSNRIFLNAEQQSVASADRKGDQKQGKKPDVMFMECSEKKFYKLILVESSCIVCTKIKEENDSVKLWREMNNEFHMEKFQSEDEVVYKICEKNMNRFIEKETCMGIFAEDKQLENVFIQWVSQCDDRRRVYTDAFIFTYDIAMKKKKMDQVNQLAKKWSFLLLSSDIC</sequence>
<protein>
    <submittedName>
        <fullName evidence="1">Uncharacterized protein</fullName>
    </submittedName>
</protein>
<reference evidence="1" key="1">
    <citation type="submission" date="2013-07" db="EMBL/GenBank/DDBJ databases">
        <title>The genome of an arbuscular mycorrhizal fungus provides insights into the evolution of the oldest plant symbiosis.</title>
        <authorList>
            <consortium name="DOE Joint Genome Institute"/>
            <person name="Tisserant E."/>
            <person name="Malbreil M."/>
            <person name="Kuo A."/>
            <person name="Kohler A."/>
            <person name="Symeonidi A."/>
            <person name="Balestrini R."/>
            <person name="Charron P."/>
            <person name="Duensing N."/>
            <person name="Frei-dit-Frey N."/>
            <person name="Gianinazzi-Pearson V."/>
            <person name="Gilbert B."/>
            <person name="Handa Y."/>
            <person name="Hijri M."/>
            <person name="Kaul R."/>
            <person name="Kawaguchi M."/>
            <person name="Krajinski F."/>
            <person name="Lammers P."/>
            <person name="Lapierre D."/>
            <person name="Masclaux F.G."/>
            <person name="Murat C."/>
            <person name="Morin E."/>
            <person name="Ndikumana S."/>
            <person name="Pagni M."/>
            <person name="Petitpierre D."/>
            <person name="Requena N."/>
            <person name="Rosikiewicz P."/>
            <person name="Riley R."/>
            <person name="Saito K."/>
            <person name="San Clemente H."/>
            <person name="Shapiro H."/>
            <person name="van Tuinen D."/>
            <person name="Becard G."/>
            <person name="Bonfante P."/>
            <person name="Paszkowski U."/>
            <person name="Shachar-Hill Y."/>
            <person name="Young J.P."/>
            <person name="Sanders I.R."/>
            <person name="Henrissat B."/>
            <person name="Rensing S.A."/>
            <person name="Grigoriev I.V."/>
            <person name="Corradi N."/>
            <person name="Roux C."/>
            <person name="Martin F."/>
        </authorList>
    </citation>
    <scope>NUCLEOTIDE SEQUENCE</scope>
    <source>
        <strain evidence="1">DAOM 197198</strain>
    </source>
</reference>
<dbReference type="HOGENOM" id="CLU_1300264_0_0_1"/>
<dbReference type="EMBL" id="KI278018">
    <property type="protein sequence ID" value="ESA19698.1"/>
    <property type="molecule type" value="Genomic_DNA"/>
</dbReference>